<sequence>MKLKTATLIASIGTFFMVLSEIYYTFASAADVIGKVFGIFYLFGMICLFIFFITLYSNQKEK</sequence>
<dbReference type="Proteomes" id="UP000776252">
    <property type="component" value="Unassembled WGS sequence"/>
</dbReference>
<evidence type="ECO:0000313" key="2">
    <source>
        <dbReference type="EMBL" id="MBU3161528.1"/>
    </source>
</evidence>
<keyword evidence="1" id="KW-1133">Transmembrane helix</keyword>
<organism evidence="2 3">
    <name type="scientific">Clostridium frigoris</name>
    <dbReference type="NCBI Taxonomy" id="205327"/>
    <lineage>
        <taxon>Bacteria</taxon>
        <taxon>Bacillati</taxon>
        <taxon>Bacillota</taxon>
        <taxon>Clostridia</taxon>
        <taxon>Eubacteriales</taxon>
        <taxon>Clostridiaceae</taxon>
        <taxon>Clostridium</taxon>
    </lineage>
</organism>
<evidence type="ECO:0000313" key="3">
    <source>
        <dbReference type="Proteomes" id="UP000776252"/>
    </source>
</evidence>
<keyword evidence="3" id="KW-1185">Reference proteome</keyword>
<keyword evidence="1" id="KW-0812">Transmembrane</keyword>
<dbReference type="EMBL" id="JAHLDV010000070">
    <property type="protein sequence ID" value="MBU3161528.1"/>
    <property type="molecule type" value="Genomic_DNA"/>
</dbReference>
<accession>A0ABS6BY43</accession>
<evidence type="ECO:0000256" key="1">
    <source>
        <dbReference type="SAM" id="Phobius"/>
    </source>
</evidence>
<name>A0ABS6BY43_9CLOT</name>
<dbReference type="RefSeq" id="WP_216151378.1">
    <property type="nucleotide sequence ID" value="NZ_JAHLDV010000070.1"/>
</dbReference>
<protein>
    <submittedName>
        <fullName evidence="2">Uncharacterized protein</fullName>
    </submittedName>
</protein>
<proteinExistence type="predicted"/>
<comment type="caution">
    <text evidence="2">The sequence shown here is derived from an EMBL/GenBank/DDBJ whole genome shotgun (WGS) entry which is preliminary data.</text>
</comment>
<keyword evidence="1" id="KW-0472">Membrane</keyword>
<feature type="transmembrane region" description="Helical" evidence="1">
    <location>
        <begin position="36"/>
        <end position="56"/>
    </location>
</feature>
<gene>
    <name evidence="2" type="ORF">KPL37_17615</name>
</gene>
<reference evidence="2 3" key="1">
    <citation type="submission" date="2021-06" db="EMBL/GenBank/DDBJ databases">
        <title>Clostridia strains as spoilage organisms.</title>
        <authorList>
            <person name="Wambui J."/>
            <person name="Stephan R."/>
            <person name="Stevens M.J.A."/>
        </authorList>
    </citation>
    <scope>NUCLEOTIDE SEQUENCE [LARGE SCALE GENOMIC DNA]</scope>
    <source>
        <strain evidence="2 3">DSM 14204</strain>
    </source>
</reference>